<dbReference type="InterPro" id="IPR004485">
    <property type="entry name" value="Cobalamin_biosynth_CobD/CbiB"/>
</dbReference>
<dbReference type="HAMAP" id="MF_00024">
    <property type="entry name" value="CobD_CbiB"/>
    <property type="match status" value="1"/>
</dbReference>
<dbReference type="Proteomes" id="UP000070442">
    <property type="component" value="Unassembled WGS sequence"/>
</dbReference>
<dbReference type="NCBIfam" id="TIGR00380">
    <property type="entry name" value="cobal_cbiB"/>
    <property type="match status" value="1"/>
</dbReference>
<keyword evidence="11" id="KW-1185">Reference proteome</keyword>
<dbReference type="UniPathway" id="UPA00148"/>
<feature type="transmembrane region" description="Helical" evidence="9">
    <location>
        <begin position="174"/>
        <end position="195"/>
    </location>
</feature>
<dbReference type="OrthoDB" id="9811967at2"/>
<evidence type="ECO:0000256" key="1">
    <source>
        <dbReference type="ARBA" id="ARBA00004651"/>
    </source>
</evidence>
<evidence type="ECO:0000256" key="7">
    <source>
        <dbReference type="ARBA" id="ARBA00022989"/>
    </source>
</evidence>
<evidence type="ECO:0000313" key="11">
    <source>
        <dbReference type="Proteomes" id="UP000070442"/>
    </source>
</evidence>
<dbReference type="AlphaFoldDB" id="A0A134ABW7"/>
<dbReference type="GO" id="GO:0048472">
    <property type="term" value="F:threonine-phosphate decarboxylase activity"/>
    <property type="evidence" value="ECO:0007669"/>
    <property type="project" value="InterPro"/>
</dbReference>
<dbReference type="PANTHER" id="PTHR34308:SF1">
    <property type="entry name" value="COBALAMIN BIOSYNTHESIS PROTEIN CBIB"/>
    <property type="match status" value="1"/>
</dbReference>
<comment type="subcellular location">
    <subcellularLocation>
        <location evidence="1 9">Cell membrane</location>
        <topology evidence="1 9">Multi-pass membrane protein</topology>
    </subcellularLocation>
</comment>
<evidence type="ECO:0000256" key="3">
    <source>
        <dbReference type="ARBA" id="ARBA00006263"/>
    </source>
</evidence>
<keyword evidence="8 9" id="KW-0472">Membrane</keyword>
<keyword evidence="4 9" id="KW-1003">Cell membrane</keyword>
<protein>
    <recommendedName>
        <fullName evidence="9">Cobalamin biosynthesis protein CobD</fullName>
    </recommendedName>
</protein>
<dbReference type="GO" id="GO:0005886">
    <property type="term" value="C:plasma membrane"/>
    <property type="evidence" value="ECO:0007669"/>
    <property type="project" value="UniProtKB-SubCell"/>
</dbReference>
<comment type="function">
    <text evidence="9">Converts cobyric acid to cobinamide by the addition of aminopropanol on the F carboxylic group.</text>
</comment>
<evidence type="ECO:0000256" key="6">
    <source>
        <dbReference type="ARBA" id="ARBA00022692"/>
    </source>
</evidence>
<comment type="caution">
    <text evidence="10">The sequence shown here is derived from an EMBL/GenBank/DDBJ whole genome shotgun (WGS) entry which is preliminary data.</text>
</comment>
<accession>A0A134ABW7</accession>
<dbReference type="GO" id="GO:0015420">
    <property type="term" value="F:ABC-type vitamin B12 transporter activity"/>
    <property type="evidence" value="ECO:0007669"/>
    <property type="project" value="UniProtKB-UniRule"/>
</dbReference>
<evidence type="ECO:0000256" key="8">
    <source>
        <dbReference type="ARBA" id="ARBA00023136"/>
    </source>
</evidence>
<sequence length="332" mass="36888">MQLYLPISVKILFLTPAHGKLTTERIIMEILAAFLLDIVFGDPEWIPHPVVLMGHWIQWVYGLILKRPRSQQKTLGIVIAILNCGLTFCITYFLINKLPPLLSLAATLYVFYTSLAAKTLADEGEGVMMKLNSSLEEGRTQLSRIVGRDTTHLSEREIIQATVETVAENTSDGIVAPLFYGLLFGPAGAFAYKMINTMDSMVGYRNERYKEVGYGAAKLDDLANLIPARLTAFLFCVAAGSLESLKRGFRSVKKFHSAHLSPNAGWPEAAVAGILGIELGGGHFYFGEYVEKPTIGYALKESEINDIRCTIDLMWRVTFFFVIICMAIDALY</sequence>
<proteinExistence type="inferred from homology"/>
<keyword evidence="7 9" id="KW-1133">Transmembrane helix</keyword>
<name>A0A134ABW7_9FIRM</name>
<evidence type="ECO:0000256" key="9">
    <source>
        <dbReference type="HAMAP-Rule" id="MF_00024"/>
    </source>
</evidence>
<gene>
    <name evidence="9" type="primary">cobD</name>
    <name evidence="10" type="ORF">HMPREF1863_01712</name>
</gene>
<dbReference type="EMBL" id="LSDG01000045">
    <property type="protein sequence ID" value="KXB65204.1"/>
    <property type="molecule type" value="Genomic_DNA"/>
</dbReference>
<comment type="similarity">
    <text evidence="3 9">Belongs to the CobD/CbiB family.</text>
</comment>
<organism evidence="10 11">
    <name type="scientific">Aedoeadaptatus coxii</name>
    <dbReference type="NCBI Taxonomy" id="755172"/>
    <lineage>
        <taxon>Bacteria</taxon>
        <taxon>Bacillati</taxon>
        <taxon>Bacillota</taxon>
        <taxon>Tissierellia</taxon>
        <taxon>Tissierellales</taxon>
        <taxon>Peptoniphilaceae</taxon>
        <taxon>Aedoeadaptatus</taxon>
    </lineage>
</organism>
<dbReference type="PANTHER" id="PTHR34308">
    <property type="entry name" value="COBALAMIN BIOSYNTHESIS PROTEIN CBIB"/>
    <property type="match status" value="1"/>
</dbReference>
<comment type="caution">
    <text evidence="9">Lacks conserved residue(s) required for the propagation of feature annotation.</text>
</comment>
<dbReference type="Pfam" id="PF03186">
    <property type="entry name" value="CobD_Cbib"/>
    <property type="match status" value="1"/>
</dbReference>
<dbReference type="PATRIC" id="fig|755172.3.peg.1672"/>
<feature type="transmembrane region" description="Helical" evidence="9">
    <location>
        <begin position="313"/>
        <end position="331"/>
    </location>
</feature>
<feature type="transmembrane region" description="Helical" evidence="9">
    <location>
        <begin position="76"/>
        <end position="95"/>
    </location>
</feature>
<evidence type="ECO:0000256" key="2">
    <source>
        <dbReference type="ARBA" id="ARBA00004953"/>
    </source>
</evidence>
<comment type="pathway">
    <text evidence="2 9">Cofactor biosynthesis; adenosylcobalamin biosynthesis.</text>
</comment>
<keyword evidence="5 9" id="KW-0169">Cobalamin biosynthesis</keyword>
<reference evidence="11" key="1">
    <citation type="submission" date="2016-01" db="EMBL/GenBank/DDBJ databases">
        <authorList>
            <person name="Mitreva M."/>
            <person name="Pepin K.H."/>
            <person name="Mihindukulasuriya K.A."/>
            <person name="Fulton R."/>
            <person name="Fronick C."/>
            <person name="O'Laughlin M."/>
            <person name="Miner T."/>
            <person name="Herter B."/>
            <person name="Rosa B.A."/>
            <person name="Cordes M."/>
            <person name="Tomlinson C."/>
            <person name="Wollam A."/>
            <person name="Palsikar V.B."/>
            <person name="Mardis E.R."/>
            <person name="Wilson R.K."/>
        </authorList>
    </citation>
    <scope>NUCLEOTIDE SEQUENCE [LARGE SCALE GENOMIC DNA]</scope>
    <source>
        <strain evidence="11">DNF00729</strain>
    </source>
</reference>
<evidence type="ECO:0000256" key="5">
    <source>
        <dbReference type="ARBA" id="ARBA00022573"/>
    </source>
</evidence>
<dbReference type="STRING" id="755172.HMPREF1863_01712"/>
<keyword evidence="6 9" id="KW-0812">Transmembrane</keyword>
<dbReference type="GO" id="GO:0009236">
    <property type="term" value="P:cobalamin biosynthetic process"/>
    <property type="evidence" value="ECO:0007669"/>
    <property type="project" value="UniProtKB-UniRule"/>
</dbReference>
<evidence type="ECO:0000256" key="4">
    <source>
        <dbReference type="ARBA" id="ARBA00022475"/>
    </source>
</evidence>
<evidence type="ECO:0000313" key="10">
    <source>
        <dbReference type="EMBL" id="KXB65204.1"/>
    </source>
</evidence>